<keyword evidence="2" id="KW-1185">Reference proteome</keyword>
<name>A0A1G6EUC2_9BACT</name>
<sequence length="383" mass="44345">MFIMTDNDCVAKAMSHIIKNCGANPFQIRNPIAFTSEDYVQVYGLLLDVIEEHSRNVAYLIENSIYFKPKIGMLPYLSKDEGFYWKLRHAIQSLFDCDKRYFQFAENVMIAACLRHDLRLEELQKVFNVESVVSKIATLDRRSSLRSGFLELQGERNGQYVALCGLCQSYCEVSRDDIRSGIRAACETCLPVFDAKKALQRAETCYHSRQEAEFKKAHKWANVHYLEMMRKKPSSARFFDEQTRETFIKKATAIKQTQLARMNERFRFNSLTHALKYLGLPLFEDAEIHRIGHEIFDVPNGPEVVPYGPISTIWKSQQDNRSLKKTNIRIFHDGRVFPALADACRHVFGKDWKKVAGKLRGRCFRDPDLTHQAAFNAYLSEIK</sequence>
<reference evidence="1 2" key="1">
    <citation type="submission" date="2016-10" db="EMBL/GenBank/DDBJ databases">
        <authorList>
            <person name="de Groot N.N."/>
        </authorList>
    </citation>
    <scope>NUCLEOTIDE SEQUENCE [LARGE SCALE GENOMIC DNA]</scope>
    <source>
        <strain evidence="1 2">ASO4-2</strain>
    </source>
</reference>
<evidence type="ECO:0000313" key="2">
    <source>
        <dbReference type="Proteomes" id="UP000198771"/>
    </source>
</evidence>
<proteinExistence type="predicted"/>
<organism evidence="1 2">
    <name type="scientific">Desulfonatronum thiosulfatophilum</name>
    <dbReference type="NCBI Taxonomy" id="617002"/>
    <lineage>
        <taxon>Bacteria</taxon>
        <taxon>Pseudomonadati</taxon>
        <taxon>Thermodesulfobacteriota</taxon>
        <taxon>Desulfovibrionia</taxon>
        <taxon>Desulfovibrionales</taxon>
        <taxon>Desulfonatronaceae</taxon>
        <taxon>Desulfonatronum</taxon>
    </lineage>
</organism>
<dbReference type="EMBL" id="FMXO01000023">
    <property type="protein sequence ID" value="SDB60993.1"/>
    <property type="molecule type" value="Genomic_DNA"/>
</dbReference>
<evidence type="ECO:0000313" key="1">
    <source>
        <dbReference type="EMBL" id="SDB60993.1"/>
    </source>
</evidence>
<dbReference type="STRING" id="617002.SAMN05660653_03156"/>
<gene>
    <name evidence="1" type="ORF">SAMN05660653_03156</name>
</gene>
<accession>A0A1G6EUC2</accession>
<dbReference type="AlphaFoldDB" id="A0A1G6EUC2"/>
<dbReference type="RefSeq" id="WP_092123832.1">
    <property type="nucleotide sequence ID" value="NZ_FMXO01000023.1"/>
</dbReference>
<dbReference type="Proteomes" id="UP000198771">
    <property type="component" value="Unassembled WGS sequence"/>
</dbReference>
<protein>
    <submittedName>
        <fullName evidence="1">Uncharacterized protein</fullName>
    </submittedName>
</protein>